<dbReference type="SUPFAM" id="SSF48452">
    <property type="entry name" value="TPR-like"/>
    <property type="match status" value="1"/>
</dbReference>
<protein>
    <submittedName>
        <fullName evidence="4">Uncharacterized protein</fullName>
    </submittedName>
</protein>
<proteinExistence type="predicted"/>
<dbReference type="Gene3D" id="1.25.40.10">
    <property type="entry name" value="Tetratricopeptide repeat domain"/>
    <property type="match status" value="1"/>
</dbReference>
<dbReference type="PANTHER" id="PTHR45641:SF1">
    <property type="entry name" value="AAA+ ATPASE DOMAIN-CONTAINING PROTEIN"/>
    <property type="match status" value="1"/>
</dbReference>
<dbReference type="Proteomes" id="UP000023152">
    <property type="component" value="Unassembled WGS sequence"/>
</dbReference>
<keyword evidence="1" id="KW-0677">Repeat</keyword>
<dbReference type="PROSITE" id="PS50005">
    <property type="entry name" value="TPR"/>
    <property type="match status" value="1"/>
</dbReference>
<dbReference type="SMART" id="SM00028">
    <property type="entry name" value="TPR"/>
    <property type="match status" value="2"/>
</dbReference>
<dbReference type="EMBL" id="ASPP01041399">
    <property type="protein sequence ID" value="ETO00302.1"/>
    <property type="molecule type" value="Genomic_DNA"/>
</dbReference>
<dbReference type="PROSITE" id="PS50293">
    <property type="entry name" value="TPR_REGION"/>
    <property type="match status" value="1"/>
</dbReference>
<organism evidence="4 5">
    <name type="scientific">Reticulomyxa filosa</name>
    <dbReference type="NCBI Taxonomy" id="46433"/>
    <lineage>
        <taxon>Eukaryota</taxon>
        <taxon>Sar</taxon>
        <taxon>Rhizaria</taxon>
        <taxon>Retaria</taxon>
        <taxon>Foraminifera</taxon>
        <taxon>Monothalamids</taxon>
        <taxon>Reticulomyxidae</taxon>
        <taxon>Reticulomyxa</taxon>
    </lineage>
</organism>
<keyword evidence="5" id="KW-1185">Reference proteome</keyword>
<dbReference type="AlphaFoldDB" id="X6LGR0"/>
<dbReference type="Pfam" id="PF13424">
    <property type="entry name" value="TPR_12"/>
    <property type="match status" value="1"/>
</dbReference>
<dbReference type="InterPro" id="IPR019734">
    <property type="entry name" value="TPR_rpt"/>
</dbReference>
<evidence type="ECO:0000256" key="3">
    <source>
        <dbReference type="PROSITE-ProRule" id="PRU00339"/>
    </source>
</evidence>
<feature type="repeat" description="TPR" evidence="3">
    <location>
        <begin position="39"/>
        <end position="72"/>
    </location>
</feature>
<gene>
    <name evidence="4" type="ORF">RFI_37144</name>
</gene>
<sequence>MEVGRNLLDISKVNEAIQLFHFALCFNLQTLRDSDVDVAASYYWLGRSYEDKGEYDKAIEYYEKDLKISLNTQRSNHIDALYHSLGVVHQNEGEYDKAIKYHFSTSPLCRLKQQFGFVNTTNHTYIAYIYLFISSQLDVSSLIFSISNI</sequence>
<evidence type="ECO:0000256" key="2">
    <source>
        <dbReference type="ARBA" id="ARBA00022803"/>
    </source>
</evidence>
<comment type="caution">
    <text evidence="4">The sequence shown here is derived from an EMBL/GenBank/DDBJ whole genome shotgun (WGS) entry which is preliminary data.</text>
</comment>
<dbReference type="PANTHER" id="PTHR45641">
    <property type="entry name" value="TETRATRICOPEPTIDE REPEAT PROTEIN (AFU_ORTHOLOGUE AFUA_6G03870)"/>
    <property type="match status" value="1"/>
</dbReference>
<dbReference type="InterPro" id="IPR011990">
    <property type="entry name" value="TPR-like_helical_dom_sf"/>
</dbReference>
<evidence type="ECO:0000256" key="1">
    <source>
        <dbReference type="ARBA" id="ARBA00022737"/>
    </source>
</evidence>
<evidence type="ECO:0000313" key="4">
    <source>
        <dbReference type="EMBL" id="ETO00302.1"/>
    </source>
</evidence>
<reference evidence="4 5" key="1">
    <citation type="journal article" date="2013" name="Curr. Biol.">
        <title>The Genome of the Foraminiferan Reticulomyxa filosa.</title>
        <authorList>
            <person name="Glockner G."/>
            <person name="Hulsmann N."/>
            <person name="Schleicher M."/>
            <person name="Noegel A.A."/>
            <person name="Eichinger L."/>
            <person name="Gallinger C."/>
            <person name="Pawlowski J."/>
            <person name="Sierra R."/>
            <person name="Euteneuer U."/>
            <person name="Pillet L."/>
            <person name="Moustafa A."/>
            <person name="Platzer M."/>
            <person name="Groth M."/>
            <person name="Szafranski K."/>
            <person name="Schliwa M."/>
        </authorList>
    </citation>
    <scope>NUCLEOTIDE SEQUENCE [LARGE SCALE GENOMIC DNA]</scope>
</reference>
<evidence type="ECO:0000313" key="5">
    <source>
        <dbReference type="Proteomes" id="UP000023152"/>
    </source>
</evidence>
<accession>X6LGR0</accession>
<keyword evidence="2 3" id="KW-0802">TPR repeat</keyword>
<name>X6LGR0_RETFI</name>